<accession>A0A3P6FND1</accession>
<proteinExistence type="predicted"/>
<organism evidence="1">
    <name type="scientific">Brassica oleracea</name>
    <name type="common">Wild cabbage</name>
    <dbReference type="NCBI Taxonomy" id="3712"/>
    <lineage>
        <taxon>Eukaryota</taxon>
        <taxon>Viridiplantae</taxon>
        <taxon>Streptophyta</taxon>
        <taxon>Embryophyta</taxon>
        <taxon>Tracheophyta</taxon>
        <taxon>Spermatophyta</taxon>
        <taxon>Magnoliopsida</taxon>
        <taxon>eudicotyledons</taxon>
        <taxon>Gunneridae</taxon>
        <taxon>Pentapetalae</taxon>
        <taxon>rosids</taxon>
        <taxon>malvids</taxon>
        <taxon>Brassicales</taxon>
        <taxon>Brassicaceae</taxon>
        <taxon>Brassiceae</taxon>
        <taxon>Brassica</taxon>
    </lineage>
</organism>
<sequence length="270" mass="30551">MIDFSSYSHFIFPLILFFKYLHIKKKENFILVEIRRRRPVSTPRHFVLPESVLLLRTPLSPLQPNPKPTLVSLSISSHVCSLGLVLPLQRTDEIHISNPSWMQSPSYEEAWNEPHICVFLCVGFLVCARLPRNLGLILRCFLVQMKVAFEANLKSLAFPGIVSAGSKSTQKGVTECSCCWSNFTSKGLSINLLSFLCAKRQKMLEDMEKDFEGIFSLRAIFKSKRVGQEADKFDGGGGSKSSGSLDIRFRVEKVQAPLCDWKTARLEYSL</sequence>
<protein>
    <submittedName>
        <fullName evidence="1">Uncharacterized protein</fullName>
    </submittedName>
</protein>
<reference evidence="1" key="1">
    <citation type="submission" date="2018-11" db="EMBL/GenBank/DDBJ databases">
        <authorList>
            <consortium name="Genoscope - CEA"/>
            <person name="William W."/>
        </authorList>
    </citation>
    <scope>NUCLEOTIDE SEQUENCE</scope>
</reference>
<gene>
    <name evidence="1" type="ORF">BOLC1T02765H</name>
</gene>
<dbReference type="EMBL" id="LR031878">
    <property type="protein sequence ID" value="VDD50376.1"/>
    <property type="molecule type" value="Genomic_DNA"/>
</dbReference>
<evidence type="ECO:0000313" key="1">
    <source>
        <dbReference type="EMBL" id="VDD50376.1"/>
    </source>
</evidence>
<name>A0A3P6FND1_BRAOL</name>
<dbReference type="AlphaFoldDB" id="A0A3P6FND1"/>